<dbReference type="EMBL" id="CP031337">
    <property type="protein sequence ID" value="AXK40046.1"/>
    <property type="molecule type" value="Genomic_DNA"/>
</dbReference>
<dbReference type="PRINTS" id="PR00039">
    <property type="entry name" value="HTHLYSR"/>
</dbReference>
<dbReference type="GO" id="GO:0003700">
    <property type="term" value="F:DNA-binding transcription factor activity"/>
    <property type="evidence" value="ECO:0007669"/>
    <property type="project" value="InterPro"/>
</dbReference>
<dbReference type="AlphaFoldDB" id="A0A345Y7Z4"/>
<dbReference type="Pfam" id="PF03466">
    <property type="entry name" value="LysR_substrate"/>
    <property type="match status" value="1"/>
</dbReference>
<keyword evidence="3" id="KW-0238">DNA-binding</keyword>
<evidence type="ECO:0000259" key="5">
    <source>
        <dbReference type="PROSITE" id="PS50931"/>
    </source>
</evidence>
<keyword evidence="4" id="KW-0804">Transcription</keyword>
<feature type="domain" description="HTH lysR-type" evidence="5">
    <location>
        <begin position="2"/>
        <end position="58"/>
    </location>
</feature>
<dbReference type="SUPFAM" id="SSF53850">
    <property type="entry name" value="Periplasmic binding protein-like II"/>
    <property type="match status" value="1"/>
</dbReference>
<dbReference type="NCBIfam" id="TIGR03298">
    <property type="entry name" value="argP"/>
    <property type="match status" value="1"/>
</dbReference>
<proteinExistence type="inferred from homology"/>
<dbReference type="InterPro" id="IPR036390">
    <property type="entry name" value="WH_DNA-bd_sf"/>
</dbReference>
<dbReference type="InterPro" id="IPR005119">
    <property type="entry name" value="LysR_subst-bd"/>
</dbReference>
<dbReference type="OrthoDB" id="8675247at2"/>
<comment type="similarity">
    <text evidence="1">Belongs to the LysR transcriptional regulatory family.</text>
</comment>
<dbReference type="PROSITE" id="PS50931">
    <property type="entry name" value="HTH_LYSR"/>
    <property type="match status" value="1"/>
</dbReference>
<evidence type="ECO:0000256" key="2">
    <source>
        <dbReference type="ARBA" id="ARBA00023015"/>
    </source>
</evidence>
<sequence>MLDPKHLEALAAVVDSGGFDKAADRLFITQSAVSQRIRQLEERLGQPVLTRTLPVGTTALGRRLLQHYRQIHLLESELFDTLESQTQGAGWTRIAIGVNNDSLATWFLEAVAPVCLAHRVLFDVVLDDQDYTLELMRQGHVLACVSTREKPIQGGECQPLGVMRYHGMASPAYVRSHFPDGVRAECFAQAPAIVFSNKDDMQTEYLARVADYHGDYPRLTLPSPQSILEAVRLGLGWSMVPATMAGAALARGELVDLDPNHTIDLALYWHHWRGESRLMRALATELARSAGAALLPMAH</sequence>
<dbReference type="NCBIfam" id="NF002964">
    <property type="entry name" value="PRK03635.1"/>
    <property type="match status" value="1"/>
</dbReference>
<protein>
    <submittedName>
        <fullName evidence="6">LysR family transcriptional regulator ArgP</fullName>
    </submittedName>
</protein>
<dbReference type="SUPFAM" id="SSF46785">
    <property type="entry name" value="Winged helix' DNA-binding domain"/>
    <property type="match status" value="1"/>
</dbReference>
<dbReference type="InterPro" id="IPR000847">
    <property type="entry name" value="LysR_HTH_N"/>
</dbReference>
<dbReference type="Proteomes" id="UP000254537">
    <property type="component" value="Chromosome"/>
</dbReference>
<evidence type="ECO:0000256" key="3">
    <source>
        <dbReference type="ARBA" id="ARBA00023125"/>
    </source>
</evidence>
<dbReference type="Pfam" id="PF00126">
    <property type="entry name" value="HTH_1"/>
    <property type="match status" value="1"/>
</dbReference>
<dbReference type="RefSeq" id="WP_115433976.1">
    <property type="nucleotide sequence ID" value="NZ_CP031337.1"/>
</dbReference>
<dbReference type="GO" id="GO:0003677">
    <property type="term" value="F:DNA binding"/>
    <property type="evidence" value="ECO:0007669"/>
    <property type="project" value="UniProtKB-KW"/>
</dbReference>
<evidence type="ECO:0000313" key="7">
    <source>
        <dbReference type="Proteomes" id="UP000254537"/>
    </source>
</evidence>
<dbReference type="Gene3D" id="3.40.190.290">
    <property type="match status" value="1"/>
</dbReference>
<dbReference type="InterPro" id="IPR050176">
    <property type="entry name" value="LTTR"/>
</dbReference>
<dbReference type="NCBIfam" id="NF009888">
    <property type="entry name" value="PRK13348.1"/>
    <property type="match status" value="1"/>
</dbReference>
<evidence type="ECO:0000313" key="6">
    <source>
        <dbReference type="EMBL" id="AXK40046.1"/>
    </source>
</evidence>
<evidence type="ECO:0000256" key="4">
    <source>
        <dbReference type="ARBA" id="ARBA00023163"/>
    </source>
</evidence>
<evidence type="ECO:0000256" key="1">
    <source>
        <dbReference type="ARBA" id="ARBA00009437"/>
    </source>
</evidence>
<reference evidence="6 7" key="1">
    <citation type="submission" date="2018-07" db="EMBL/GenBank/DDBJ databases">
        <title>Crenobacter cavernae sp. nov., isolated from a karst cave.</title>
        <authorList>
            <person name="Zhu H."/>
        </authorList>
    </citation>
    <scope>NUCLEOTIDE SEQUENCE [LARGE SCALE GENOMIC DNA]</scope>
    <source>
        <strain evidence="6 7">K1W11S-77</strain>
    </source>
</reference>
<gene>
    <name evidence="6" type="ORF">DWG20_11665</name>
</gene>
<organism evidence="6 7">
    <name type="scientific">Crenobacter cavernae</name>
    <dbReference type="NCBI Taxonomy" id="2290923"/>
    <lineage>
        <taxon>Bacteria</taxon>
        <taxon>Pseudomonadati</taxon>
        <taxon>Pseudomonadota</taxon>
        <taxon>Betaproteobacteria</taxon>
        <taxon>Neisseriales</taxon>
        <taxon>Neisseriaceae</taxon>
        <taxon>Crenobacter</taxon>
    </lineage>
</organism>
<name>A0A345Y7Z4_9NEIS</name>
<dbReference type="InterPro" id="IPR017685">
    <property type="entry name" value="ArgP"/>
</dbReference>
<accession>A0A345Y7Z4</accession>
<dbReference type="Gene3D" id="1.10.10.10">
    <property type="entry name" value="Winged helix-like DNA-binding domain superfamily/Winged helix DNA-binding domain"/>
    <property type="match status" value="1"/>
</dbReference>
<keyword evidence="2" id="KW-0805">Transcription regulation</keyword>
<dbReference type="PANTHER" id="PTHR30579:SF2">
    <property type="entry name" value="HTH-TYPE TRANSCRIPTIONAL REGULATOR ARGP"/>
    <property type="match status" value="1"/>
</dbReference>
<dbReference type="KEGG" id="ccah:DWG20_11665"/>
<dbReference type="InterPro" id="IPR036388">
    <property type="entry name" value="WH-like_DNA-bd_sf"/>
</dbReference>
<dbReference type="PANTHER" id="PTHR30579">
    <property type="entry name" value="TRANSCRIPTIONAL REGULATOR"/>
    <property type="match status" value="1"/>
</dbReference>